<dbReference type="EC" id="2.3.1.39" evidence="1"/>
<dbReference type="PANTHER" id="PTHR42681">
    <property type="entry name" value="MALONYL-COA-ACYL CARRIER PROTEIN TRANSACYLASE, MITOCHONDRIAL"/>
    <property type="match status" value="1"/>
</dbReference>
<organism evidence="6 7">
    <name type="scientific">Populibacterium corticicola</name>
    <dbReference type="NCBI Taxonomy" id="1812826"/>
    <lineage>
        <taxon>Bacteria</taxon>
        <taxon>Bacillati</taxon>
        <taxon>Actinomycetota</taxon>
        <taxon>Actinomycetes</taxon>
        <taxon>Micrococcales</taxon>
        <taxon>Jonesiaceae</taxon>
        <taxon>Populibacterium</taxon>
    </lineage>
</organism>
<dbReference type="InterPro" id="IPR016035">
    <property type="entry name" value="Acyl_Trfase/lysoPLipase"/>
</dbReference>
<feature type="domain" description="Malonyl-CoA:ACP transacylase (MAT)" evidence="5">
    <location>
        <begin position="5"/>
        <end position="318"/>
    </location>
</feature>
<dbReference type="GO" id="GO:0004314">
    <property type="term" value="F:[acyl-carrier-protein] S-malonyltransferase activity"/>
    <property type="evidence" value="ECO:0007669"/>
    <property type="project" value="UniProtKB-EC"/>
</dbReference>
<dbReference type="InterPro" id="IPR014043">
    <property type="entry name" value="Acyl_transferase_dom"/>
</dbReference>
<gene>
    <name evidence="6" type="ORF">ACFSYH_01340</name>
</gene>
<proteinExistence type="predicted"/>
<evidence type="ECO:0000256" key="4">
    <source>
        <dbReference type="ARBA" id="ARBA00048462"/>
    </source>
</evidence>
<name>A0ABW5XD31_9MICO</name>
<accession>A0ABW5XD31</accession>
<dbReference type="EMBL" id="JBHUOP010000001">
    <property type="protein sequence ID" value="MFD2839215.1"/>
    <property type="molecule type" value="Genomic_DNA"/>
</dbReference>
<protein>
    <recommendedName>
        <fullName evidence="1">[acyl-carrier-protein] S-malonyltransferase</fullName>
        <ecNumber evidence="1">2.3.1.39</ecNumber>
    </recommendedName>
</protein>
<keyword evidence="2 6" id="KW-0808">Transferase</keyword>
<evidence type="ECO:0000313" key="6">
    <source>
        <dbReference type="EMBL" id="MFD2839215.1"/>
    </source>
</evidence>
<dbReference type="Proteomes" id="UP001597391">
    <property type="component" value="Unassembled WGS sequence"/>
</dbReference>
<evidence type="ECO:0000256" key="2">
    <source>
        <dbReference type="ARBA" id="ARBA00022679"/>
    </source>
</evidence>
<dbReference type="Gene3D" id="3.40.366.10">
    <property type="entry name" value="Malonyl-Coenzyme A Acyl Carrier Protein, domain 2"/>
    <property type="match status" value="1"/>
</dbReference>
<dbReference type="Pfam" id="PF00698">
    <property type="entry name" value="Acyl_transf_1"/>
    <property type="match status" value="1"/>
</dbReference>
<evidence type="ECO:0000256" key="3">
    <source>
        <dbReference type="ARBA" id="ARBA00023315"/>
    </source>
</evidence>
<dbReference type="Gene3D" id="3.30.70.250">
    <property type="entry name" value="Malonyl-CoA ACP transacylase, ACP-binding"/>
    <property type="match status" value="1"/>
</dbReference>
<dbReference type="InterPro" id="IPR050858">
    <property type="entry name" value="Mal-CoA-ACP_Trans/PKS_FabD"/>
</dbReference>
<evidence type="ECO:0000313" key="7">
    <source>
        <dbReference type="Proteomes" id="UP001597391"/>
    </source>
</evidence>
<dbReference type="RefSeq" id="WP_377464652.1">
    <property type="nucleotide sequence ID" value="NZ_JBHUOP010000001.1"/>
</dbReference>
<reference evidence="7" key="1">
    <citation type="journal article" date="2019" name="Int. J. Syst. Evol. Microbiol.">
        <title>The Global Catalogue of Microorganisms (GCM) 10K type strain sequencing project: providing services to taxonomists for standard genome sequencing and annotation.</title>
        <authorList>
            <consortium name="The Broad Institute Genomics Platform"/>
            <consortium name="The Broad Institute Genome Sequencing Center for Infectious Disease"/>
            <person name="Wu L."/>
            <person name="Ma J."/>
        </authorList>
    </citation>
    <scope>NUCLEOTIDE SEQUENCE [LARGE SCALE GENOMIC DNA]</scope>
    <source>
        <strain evidence="7">KCTC 33576</strain>
    </source>
</reference>
<evidence type="ECO:0000259" key="5">
    <source>
        <dbReference type="SMART" id="SM00827"/>
    </source>
</evidence>
<comment type="caution">
    <text evidence="6">The sequence shown here is derived from an EMBL/GenBank/DDBJ whole genome shotgun (WGS) entry which is preliminary data.</text>
</comment>
<dbReference type="SUPFAM" id="SSF52151">
    <property type="entry name" value="FabD/lysophospholipase-like"/>
    <property type="match status" value="1"/>
</dbReference>
<dbReference type="PANTHER" id="PTHR42681:SF1">
    <property type="entry name" value="MALONYL-COA-ACYL CARRIER PROTEIN TRANSACYLASE, MITOCHONDRIAL"/>
    <property type="match status" value="1"/>
</dbReference>
<sequence length="318" mass="32494">MLAVVCPGQGSQTPGMLVPWLELPAVREQLEEFSTRSGIDLVAHGTESDADTIRDTSVAQPLIVASSLIALRAIVGDATQTTQSVAVTAGHSVGEFAAAAVAGVVEDASAVDLVSHRARFMAEAAAATPTGMSAVVGGVAEEVLAAIEAAGLTPANVNAAGQIVAAGSLEGLETLAQNAPARARVMPLKVAGAFHTHYMNGAFERFSPVAADWAANDPQIALLSNRDGKAFTSGTHGHGTAREVLNALANQIISPVRWDLCQEELKALGVTGILELAPGGVLTGIAKRSLPDIERFAVKSAGDVEEARAFVAAHGTGN</sequence>
<dbReference type="SMART" id="SM00827">
    <property type="entry name" value="PKS_AT"/>
    <property type="match status" value="1"/>
</dbReference>
<evidence type="ECO:0000256" key="1">
    <source>
        <dbReference type="ARBA" id="ARBA00013258"/>
    </source>
</evidence>
<dbReference type="InterPro" id="IPR016036">
    <property type="entry name" value="Malonyl_transacylase_ACP-bd"/>
</dbReference>
<keyword evidence="7" id="KW-1185">Reference proteome</keyword>
<dbReference type="SUPFAM" id="SSF55048">
    <property type="entry name" value="Probable ACP-binding domain of malonyl-CoA ACP transacylase"/>
    <property type="match status" value="1"/>
</dbReference>
<comment type="catalytic activity">
    <reaction evidence="4">
        <text>holo-[ACP] + malonyl-CoA = malonyl-[ACP] + CoA</text>
        <dbReference type="Rhea" id="RHEA:41792"/>
        <dbReference type="Rhea" id="RHEA-COMP:9623"/>
        <dbReference type="Rhea" id="RHEA-COMP:9685"/>
        <dbReference type="ChEBI" id="CHEBI:57287"/>
        <dbReference type="ChEBI" id="CHEBI:57384"/>
        <dbReference type="ChEBI" id="CHEBI:64479"/>
        <dbReference type="ChEBI" id="CHEBI:78449"/>
        <dbReference type="EC" id="2.3.1.39"/>
    </reaction>
</comment>
<keyword evidence="3 6" id="KW-0012">Acyltransferase</keyword>
<dbReference type="InterPro" id="IPR001227">
    <property type="entry name" value="Ac_transferase_dom_sf"/>
</dbReference>